<dbReference type="InterPro" id="IPR036860">
    <property type="entry name" value="SH2_dom_sf"/>
</dbReference>
<evidence type="ECO:0000256" key="1">
    <source>
        <dbReference type="PROSITE-ProRule" id="PRU00191"/>
    </source>
</evidence>
<gene>
    <name evidence="3" type="ORF">OESDEN_21612</name>
</gene>
<keyword evidence="1" id="KW-0727">SH2 domain</keyword>
<proteinExistence type="predicted"/>
<accession>A0A0B1S6D0</accession>
<evidence type="ECO:0000313" key="4">
    <source>
        <dbReference type="Proteomes" id="UP000053660"/>
    </source>
</evidence>
<organism evidence="3 4">
    <name type="scientific">Oesophagostomum dentatum</name>
    <name type="common">Nodular worm</name>
    <dbReference type="NCBI Taxonomy" id="61180"/>
    <lineage>
        <taxon>Eukaryota</taxon>
        <taxon>Metazoa</taxon>
        <taxon>Ecdysozoa</taxon>
        <taxon>Nematoda</taxon>
        <taxon>Chromadorea</taxon>
        <taxon>Rhabditida</taxon>
        <taxon>Rhabditina</taxon>
        <taxon>Rhabditomorpha</taxon>
        <taxon>Strongyloidea</taxon>
        <taxon>Strongylidae</taxon>
        <taxon>Oesophagostomum</taxon>
    </lineage>
</organism>
<dbReference type="OrthoDB" id="5856666at2759"/>
<dbReference type="Gene3D" id="3.30.505.10">
    <property type="entry name" value="SH2 domain"/>
    <property type="match status" value="1"/>
</dbReference>
<dbReference type="PROSITE" id="PS50001">
    <property type="entry name" value="SH2"/>
    <property type="match status" value="1"/>
</dbReference>
<dbReference type="InterPro" id="IPR035849">
    <property type="entry name" value="Fes/Fps/Fer_SH2"/>
</dbReference>
<keyword evidence="4" id="KW-1185">Reference proteome</keyword>
<dbReference type="SUPFAM" id="SSF55550">
    <property type="entry name" value="SH2 domain"/>
    <property type="match status" value="1"/>
</dbReference>
<feature type="domain" description="SH2" evidence="2">
    <location>
        <begin position="23"/>
        <end position="128"/>
    </location>
</feature>
<dbReference type="Pfam" id="PF00017">
    <property type="entry name" value="SH2"/>
    <property type="match status" value="1"/>
</dbReference>
<dbReference type="EMBL" id="KN609130">
    <property type="protein sequence ID" value="KHJ78765.1"/>
    <property type="molecule type" value="Genomic_DNA"/>
</dbReference>
<evidence type="ECO:0000313" key="3">
    <source>
        <dbReference type="EMBL" id="KHJ78765.1"/>
    </source>
</evidence>
<evidence type="ECO:0000259" key="2">
    <source>
        <dbReference type="PROSITE" id="PS50001"/>
    </source>
</evidence>
<dbReference type="CDD" id="cd10361">
    <property type="entry name" value="SH2_Fps_family"/>
    <property type="match status" value="1"/>
</dbReference>
<dbReference type="SMART" id="SM00252">
    <property type="entry name" value="SH2"/>
    <property type="match status" value="1"/>
</dbReference>
<dbReference type="InterPro" id="IPR000980">
    <property type="entry name" value="SH2"/>
</dbReference>
<dbReference type="AlphaFoldDB" id="A0A0B1S6D0"/>
<dbReference type="Proteomes" id="UP000053660">
    <property type="component" value="Unassembled WGS sequence"/>
</dbReference>
<name>A0A0B1S6D0_OESDE</name>
<reference evidence="3 4" key="1">
    <citation type="submission" date="2014-03" db="EMBL/GenBank/DDBJ databases">
        <title>Draft genome of the hookworm Oesophagostomum dentatum.</title>
        <authorList>
            <person name="Mitreva M."/>
        </authorList>
    </citation>
    <scope>NUCLEOTIDE SEQUENCE [LARGE SCALE GENOMIC DNA]</scope>
    <source>
        <strain evidence="3 4">OD-Hann</strain>
    </source>
</reference>
<protein>
    <submittedName>
        <fullName evidence="3">SH2 domain protein</fullName>
    </submittedName>
</protein>
<sequence length="182" mass="20443">MQGRNDDVPPLDNFDPTLRKCDYFHGLLPREDTVSLLNKNGDFLTRISEGDSQGTKLETVISVLHDPKSRCRGTAIKEKEDFIMHIIVVYAKRKYSVTSDRGFNTVPELISYYSKSPMFIRSVGFNPICTRLVPGKAQVNGSSEYRAHSELSNVFAAAAEHRWLQKPITTEKPVGATARPVE</sequence>